<comment type="similarity">
    <text evidence="2">Belongs to the AOR/FOR family.</text>
</comment>
<gene>
    <name evidence="8" type="ORF">BXU00_03215</name>
</gene>
<evidence type="ECO:0000259" key="7">
    <source>
        <dbReference type="SMART" id="SM00790"/>
    </source>
</evidence>
<dbReference type="GO" id="GO:0016625">
    <property type="term" value="F:oxidoreductase activity, acting on the aldehyde or oxo group of donors, iron-sulfur protein as acceptor"/>
    <property type="evidence" value="ECO:0007669"/>
    <property type="project" value="InterPro"/>
</dbReference>
<organism evidence="8 9">
    <name type="scientific">Candidatus Nanoclepta minutus</name>
    <dbReference type="NCBI Taxonomy" id="1940235"/>
    <lineage>
        <taxon>Archaea</taxon>
        <taxon>Nanobdellota</taxon>
        <taxon>Candidatus Nanoclepta</taxon>
    </lineage>
</organism>
<name>A0A397WPT5_9ARCH</name>
<keyword evidence="6" id="KW-0411">Iron-sulfur</keyword>
<evidence type="ECO:0000313" key="8">
    <source>
        <dbReference type="EMBL" id="RIB35113.1"/>
    </source>
</evidence>
<dbReference type="SMART" id="SM00790">
    <property type="entry name" value="AFOR_N"/>
    <property type="match status" value="1"/>
</dbReference>
<comment type="caution">
    <text evidence="8">The sequence shown here is derived from an EMBL/GenBank/DDBJ whole genome shotgun (WGS) entry which is preliminary data.</text>
</comment>
<dbReference type="GO" id="GO:0051539">
    <property type="term" value="F:4 iron, 4 sulfur cluster binding"/>
    <property type="evidence" value="ECO:0007669"/>
    <property type="project" value="UniProtKB-KW"/>
</dbReference>
<dbReference type="InterPro" id="IPR001203">
    <property type="entry name" value="OxRdtase_Ald_Fedxn_C"/>
</dbReference>
<dbReference type="GO" id="GO:0046872">
    <property type="term" value="F:metal ion binding"/>
    <property type="evidence" value="ECO:0007669"/>
    <property type="project" value="UniProtKB-KW"/>
</dbReference>
<evidence type="ECO:0000256" key="5">
    <source>
        <dbReference type="ARBA" id="ARBA00023004"/>
    </source>
</evidence>
<keyword evidence="4" id="KW-0479">Metal-binding</keyword>
<evidence type="ECO:0000256" key="1">
    <source>
        <dbReference type="ARBA" id="ARBA00001966"/>
    </source>
</evidence>
<dbReference type="Pfam" id="PF02730">
    <property type="entry name" value="AFOR_N"/>
    <property type="match status" value="1"/>
</dbReference>
<evidence type="ECO:0000256" key="3">
    <source>
        <dbReference type="ARBA" id="ARBA00022485"/>
    </source>
</evidence>
<dbReference type="AlphaFoldDB" id="A0A397WPT5"/>
<dbReference type="Gene3D" id="1.10.569.10">
    <property type="entry name" value="Aldehyde Ferredoxin Oxidoreductase Protein, subunit A, domain 2"/>
    <property type="match status" value="1"/>
</dbReference>
<dbReference type="InterPro" id="IPR013983">
    <property type="entry name" value="Ald_Fedxn_OxRdtase_N"/>
</dbReference>
<dbReference type="SUPFAM" id="SSF56228">
    <property type="entry name" value="Aldehyde ferredoxin oxidoreductase, N-terminal domain"/>
    <property type="match status" value="1"/>
</dbReference>
<dbReference type="Gene3D" id="3.60.9.10">
    <property type="entry name" value="Aldehyde ferredoxin oxidoreductase, N-terminal domain"/>
    <property type="match status" value="1"/>
</dbReference>
<keyword evidence="5" id="KW-0408">Iron</keyword>
<dbReference type="PANTHER" id="PTHR30038">
    <property type="entry name" value="ALDEHYDE FERREDOXIN OXIDOREDUCTASE"/>
    <property type="match status" value="1"/>
</dbReference>
<evidence type="ECO:0000256" key="4">
    <source>
        <dbReference type="ARBA" id="ARBA00022723"/>
    </source>
</evidence>
<reference evidence="8 9" key="1">
    <citation type="journal article" date="2018" name="Syst. Appl. Microbiol.">
        <title>A new symbiotic nanoarchaeote (Candidatus Nanoclepta minutus) and its host (Zestosphaera tikiterensis gen. nov., sp. nov.) from a New Zealand hot spring.</title>
        <authorList>
            <person name="St John E."/>
            <person name="Liu Y."/>
            <person name="Podar M."/>
            <person name="Stott M.B."/>
            <person name="Meneghin J."/>
            <person name="Chen Z."/>
            <person name="Lagutin K."/>
            <person name="Mitchell K."/>
            <person name="Reysenbach A.L."/>
        </authorList>
    </citation>
    <scope>NUCLEOTIDE SEQUENCE [LARGE SCALE GENOMIC DNA]</scope>
    <source>
        <strain evidence="8">NZ3</strain>
    </source>
</reference>
<keyword evidence="3" id="KW-0004">4Fe-4S</keyword>
<proteinExistence type="inferred from homology"/>
<feature type="domain" description="Aldehyde ferredoxin oxidoreductase N-terminal" evidence="7">
    <location>
        <begin position="1"/>
        <end position="204"/>
    </location>
</feature>
<comment type="cofactor">
    <cofactor evidence="1">
        <name>[4Fe-4S] cluster</name>
        <dbReference type="ChEBI" id="CHEBI:49883"/>
    </cofactor>
</comment>
<dbReference type="SUPFAM" id="SSF48310">
    <property type="entry name" value="Aldehyde ferredoxin oxidoreductase, C-terminal domains"/>
    <property type="match status" value="1"/>
</dbReference>
<dbReference type="EMBL" id="MWMI01000006">
    <property type="protein sequence ID" value="RIB35113.1"/>
    <property type="molecule type" value="Genomic_DNA"/>
</dbReference>
<dbReference type="InterPro" id="IPR036503">
    <property type="entry name" value="Ald_Fedxn_OxRdtase_N_sf"/>
</dbReference>
<dbReference type="GO" id="GO:0009055">
    <property type="term" value="F:electron transfer activity"/>
    <property type="evidence" value="ECO:0007669"/>
    <property type="project" value="InterPro"/>
</dbReference>
<dbReference type="Pfam" id="PF01314">
    <property type="entry name" value="AFOR_C"/>
    <property type="match status" value="1"/>
</dbReference>
<dbReference type="InterPro" id="IPR051919">
    <property type="entry name" value="W-dependent_AOR"/>
</dbReference>
<protein>
    <recommendedName>
        <fullName evidence="7">Aldehyde ferredoxin oxidoreductase N-terminal domain-containing protein</fullName>
    </recommendedName>
</protein>
<evidence type="ECO:0000256" key="6">
    <source>
        <dbReference type="ARBA" id="ARBA00023014"/>
    </source>
</evidence>
<dbReference type="InterPro" id="IPR013984">
    <property type="entry name" value="Ald_Fedxn_OxRdtase_dom2"/>
</dbReference>
<dbReference type="PANTHER" id="PTHR30038:SF7">
    <property type="entry name" value="TUNGSTEN-CONTAINING GLYCERALDEHYDE-3-PHOSPHATE:FERREDOXIN OXIDOREDUCTASE"/>
    <property type="match status" value="1"/>
</dbReference>
<evidence type="ECO:0000256" key="2">
    <source>
        <dbReference type="ARBA" id="ARBA00011032"/>
    </source>
</evidence>
<dbReference type="Proteomes" id="UP000266622">
    <property type="component" value="Unassembled WGS sequence"/>
</dbReference>
<evidence type="ECO:0000313" key="9">
    <source>
        <dbReference type="Proteomes" id="UP000266622"/>
    </source>
</evidence>
<accession>A0A397WPT5</accession>
<dbReference type="InterPro" id="IPR036021">
    <property type="entry name" value="Tungsten_al_ferr_oxy-like_C"/>
</dbReference>
<sequence>MRVLFINVEKKESKVRIIENPNIKGVIDLGIYLHLEEYNSWKHEVYSQNNVIVFGTGKLNYGGIQRGVFVFRSPLHGGIHASSIGDLGEYVKLAGFDAIVIEGKSPKQVFIIIENDNVIFLEEKVPEKISEKSIELYKKLKDLYGEKKFRVVLVGLASANTDYGALVSFRSDKPEVVDIAARGGGGSVLYRAHNVVGLSIGGDNKVEVIQYDIQKVLEATKKYRDDGTFRGNYPSMRGNLPYLNYQNIYLSKEGREDFYKKFVETILLKDYNFSSDTCGEKCVAACKKIEKNVKIDYEPANGLGPFIGIFNRELVRDLIKTCDDYGFDAIYLGFVLGAVMEGLSKGLIKPEDLGLSEKPILDISEYKEDYSEKNYRIAKSLIEKIAKGEIKILGEGIRKIAKNLNIKDISIYIPFGEEYDITQNFYWTLGLILPIIMHGKYFSDYHFTAKQPEEYAEACFKRGLYEYAIENYGVCRFHRGWVENYLIKEEDLKNAKYWFRKLIEYRKLANAEPVFWESKRMIDIVKKLLEEFNLNISPEEYWNRWYKKYLELIYKDM</sequence>